<keyword evidence="2" id="KW-1185">Reference proteome</keyword>
<reference evidence="1 2" key="1">
    <citation type="journal article" date="2022" name="Hortic Res">
        <title>A haplotype resolved chromosomal level avocado genome allows analysis of novel avocado genes.</title>
        <authorList>
            <person name="Nath O."/>
            <person name="Fletcher S.J."/>
            <person name="Hayward A."/>
            <person name="Shaw L.M."/>
            <person name="Masouleh A.K."/>
            <person name="Furtado A."/>
            <person name="Henry R.J."/>
            <person name="Mitter N."/>
        </authorList>
    </citation>
    <scope>NUCLEOTIDE SEQUENCE [LARGE SCALE GENOMIC DNA]</scope>
    <source>
        <strain evidence="2">cv. Hass</strain>
    </source>
</reference>
<proteinExistence type="predicted"/>
<organism evidence="1 2">
    <name type="scientific">Persea americana</name>
    <name type="common">Avocado</name>
    <dbReference type="NCBI Taxonomy" id="3435"/>
    <lineage>
        <taxon>Eukaryota</taxon>
        <taxon>Viridiplantae</taxon>
        <taxon>Streptophyta</taxon>
        <taxon>Embryophyta</taxon>
        <taxon>Tracheophyta</taxon>
        <taxon>Spermatophyta</taxon>
        <taxon>Magnoliopsida</taxon>
        <taxon>Magnoliidae</taxon>
        <taxon>Laurales</taxon>
        <taxon>Lauraceae</taxon>
        <taxon>Persea</taxon>
    </lineage>
</organism>
<evidence type="ECO:0000313" key="2">
    <source>
        <dbReference type="Proteomes" id="UP001234297"/>
    </source>
</evidence>
<dbReference type="Proteomes" id="UP001234297">
    <property type="component" value="Chromosome 6"/>
</dbReference>
<accession>A0ACC2L4A8</accession>
<protein>
    <submittedName>
        <fullName evidence="1">Uncharacterized protein</fullName>
    </submittedName>
</protein>
<gene>
    <name evidence="1" type="ORF">MRB53_021499</name>
</gene>
<dbReference type="EMBL" id="CM056814">
    <property type="protein sequence ID" value="KAJ8628192.1"/>
    <property type="molecule type" value="Genomic_DNA"/>
</dbReference>
<comment type="caution">
    <text evidence="1">The sequence shown here is derived from an EMBL/GenBank/DDBJ whole genome shotgun (WGS) entry which is preliminary data.</text>
</comment>
<evidence type="ECO:0000313" key="1">
    <source>
        <dbReference type="EMBL" id="KAJ8628192.1"/>
    </source>
</evidence>
<sequence length="139" mass="15967">MERAIERSYPRLCKAMRTFEEKARGKRPGEVNVFLKAEIGNACERWDWSSTVLGSYVGGYARTHTPLRALLLFTQMPRSESISFSSNSKTKNPFLHFEFLQETRSAWPPQDQNQSPALFCNEDDMQKSGSILDQICRVN</sequence>
<name>A0ACC2L4A8_PERAE</name>